<sequence length="99" mass="10563">MNKIIKITSVIFFISLILLIIIKSKDSQSCGGCSECTAAEMAGASVPYLWGHWDCPPIGGGEGSDCSGMASREFGLCSKQNVAWFVTNSSPCDYMDATI</sequence>
<organism evidence="1">
    <name type="scientific">marine sediment metagenome</name>
    <dbReference type="NCBI Taxonomy" id="412755"/>
    <lineage>
        <taxon>unclassified sequences</taxon>
        <taxon>metagenomes</taxon>
        <taxon>ecological metagenomes</taxon>
    </lineage>
</organism>
<protein>
    <submittedName>
        <fullName evidence="1">Uncharacterized protein</fullName>
    </submittedName>
</protein>
<comment type="caution">
    <text evidence="1">The sequence shown here is derived from an EMBL/GenBank/DDBJ whole genome shotgun (WGS) entry which is preliminary data.</text>
</comment>
<accession>X1PZK7</accession>
<proteinExistence type="predicted"/>
<reference evidence="1" key="1">
    <citation type="journal article" date="2014" name="Front. Microbiol.">
        <title>High frequency of phylogenetically diverse reductive dehalogenase-homologous genes in deep subseafloor sedimentary metagenomes.</title>
        <authorList>
            <person name="Kawai M."/>
            <person name="Futagami T."/>
            <person name="Toyoda A."/>
            <person name="Takaki Y."/>
            <person name="Nishi S."/>
            <person name="Hori S."/>
            <person name="Arai W."/>
            <person name="Tsubouchi T."/>
            <person name="Morono Y."/>
            <person name="Uchiyama I."/>
            <person name="Ito T."/>
            <person name="Fujiyama A."/>
            <person name="Inagaki F."/>
            <person name="Takami H."/>
        </authorList>
    </citation>
    <scope>NUCLEOTIDE SEQUENCE</scope>
    <source>
        <strain evidence="1">Expedition CK06-06</strain>
    </source>
</reference>
<dbReference type="EMBL" id="BARV01026738">
    <property type="protein sequence ID" value="GAI44280.1"/>
    <property type="molecule type" value="Genomic_DNA"/>
</dbReference>
<gene>
    <name evidence="1" type="ORF">S06H3_43154</name>
</gene>
<dbReference type="AlphaFoldDB" id="X1PZK7"/>
<evidence type="ECO:0000313" key="1">
    <source>
        <dbReference type="EMBL" id="GAI44280.1"/>
    </source>
</evidence>
<name>X1PZK7_9ZZZZ</name>